<evidence type="ECO:0000313" key="11">
    <source>
        <dbReference type="Proteomes" id="UP000008561"/>
    </source>
</evidence>
<evidence type="ECO:0000259" key="7">
    <source>
        <dbReference type="Pfam" id="PF00441"/>
    </source>
</evidence>
<evidence type="ECO:0000256" key="6">
    <source>
        <dbReference type="RuleBase" id="RU362125"/>
    </source>
</evidence>
<comment type="subunit">
    <text evidence="3">Homotetramer.</text>
</comment>
<dbReference type="Proteomes" id="UP000008561">
    <property type="component" value="Chromosome"/>
</dbReference>
<dbReference type="Pfam" id="PF00441">
    <property type="entry name" value="Acyl-CoA_dh_1"/>
    <property type="match status" value="2"/>
</dbReference>
<dbReference type="GO" id="GO:0050660">
    <property type="term" value="F:flavin adenine dinucleotide binding"/>
    <property type="evidence" value="ECO:0007669"/>
    <property type="project" value="InterPro"/>
</dbReference>
<dbReference type="KEGG" id="dol:Dole_0203"/>
<dbReference type="EMBL" id="CP000859">
    <property type="protein sequence ID" value="ABW66013.1"/>
    <property type="molecule type" value="Genomic_DNA"/>
</dbReference>
<evidence type="ECO:0000313" key="10">
    <source>
        <dbReference type="EMBL" id="ABW66013.1"/>
    </source>
</evidence>
<feature type="domain" description="Acyl-CoA oxidase/dehydrogenase middle" evidence="8">
    <location>
        <begin position="160"/>
        <end position="263"/>
    </location>
</feature>
<keyword evidence="6" id="KW-0560">Oxidoreductase</keyword>
<evidence type="ECO:0000256" key="1">
    <source>
        <dbReference type="ARBA" id="ARBA00001974"/>
    </source>
</evidence>
<dbReference type="Pfam" id="PF02771">
    <property type="entry name" value="Acyl-CoA_dh_N"/>
    <property type="match status" value="1"/>
</dbReference>
<dbReference type="Gene3D" id="1.20.140.10">
    <property type="entry name" value="Butyryl-CoA Dehydrogenase, subunit A, domain 3"/>
    <property type="match status" value="1"/>
</dbReference>
<feature type="domain" description="Acyl-CoA dehydrogenase/oxidase N-terminal" evidence="9">
    <location>
        <begin position="39"/>
        <end position="125"/>
    </location>
</feature>
<comment type="similarity">
    <text evidence="2 6">Belongs to the acyl-CoA dehydrogenase family.</text>
</comment>
<evidence type="ECO:0000259" key="8">
    <source>
        <dbReference type="Pfam" id="PF02770"/>
    </source>
</evidence>
<dbReference type="InterPro" id="IPR009100">
    <property type="entry name" value="AcylCoA_DH/oxidase_NM_dom_sf"/>
</dbReference>
<evidence type="ECO:0000256" key="5">
    <source>
        <dbReference type="ARBA" id="ARBA00022827"/>
    </source>
</evidence>
<dbReference type="HOGENOM" id="CLU_018204_0_2_7"/>
<dbReference type="SUPFAM" id="SSF56645">
    <property type="entry name" value="Acyl-CoA dehydrogenase NM domain-like"/>
    <property type="match status" value="1"/>
</dbReference>
<dbReference type="InterPro" id="IPR009075">
    <property type="entry name" value="AcylCo_DH/oxidase_C"/>
</dbReference>
<dbReference type="InterPro" id="IPR036250">
    <property type="entry name" value="AcylCo_DH-like_C"/>
</dbReference>
<dbReference type="GO" id="GO:0003995">
    <property type="term" value="F:acyl-CoA dehydrogenase activity"/>
    <property type="evidence" value="ECO:0007669"/>
    <property type="project" value="TreeGrafter"/>
</dbReference>
<dbReference type="Pfam" id="PF02770">
    <property type="entry name" value="Acyl-CoA_dh_M"/>
    <property type="match status" value="1"/>
</dbReference>
<keyword evidence="11" id="KW-1185">Reference proteome</keyword>
<dbReference type="Gene3D" id="2.40.110.10">
    <property type="entry name" value="Butyryl-CoA Dehydrogenase, subunit A, domain 2"/>
    <property type="match status" value="1"/>
</dbReference>
<evidence type="ECO:0000256" key="4">
    <source>
        <dbReference type="ARBA" id="ARBA00022630"/>
    </source>
</evidence>
<evidence type="ECO:0000256" key="3">
    <source>
        <dbReference type="ARBA" id="ARBA00011881"/>
    </source>
</evidence>
<organism evidence="10 11">
    <name type="scientific">Desulfosudis oleivorans (strain DSM 6200 / JCM 39069 / Hxd3)</name>
    <name type="common">Desulfococcus oleovorans</name>
    <dbReference type="NCBI Taxonomy" id="96561"/>
    <lineage>
        <taxon>Bacteria</taxon>
        <taxon>Pseudomonadati</taxon>
        <taxon>Thermodesulfobacteriota</taxon>
        <taxon>Desulfobacteria</taxon>
        <taxon>Desulfobacterales</taxon>
        <taxon>Desulfosudaceae</taxon>
        <taxon>Desulfosudis</taxon>
    </lineage>
</organism>
<name>A8ZSV0_DESOH</name>
<dbReference type="RefSeq" id="WP_012173632.1">
    <property type="nucleotide sequence ID" value="NC_009943.1"/>
</dbReference>
<keyword evidence="4 6" id="KW-0285">Flavoprotein</keyword>
<dbReference type="InterPro" id="IPR046373">
    <property type="entry name" value="Acyl-CoA_Oxase/DH_mid-dom_sf"/>
</dbReference>
<sequence length="503" mass="55634">MISRSQTKALLEREPKFDDMMGSLRATGKQPKGVIGEVRKLMAVARRFNDSYTSGYWRELDLKMHEDPDYLPWEVVKKANELNFYSLFIPKIFGGKGYSISGIGPFLEEIGSVCASVANLIGVHYLGFVGLAASWNMRLTDMVCREVVNGEKTGEPCLMSFAMTEPDAGTDSQNVEFMDTGSLACHAEKVEGGYKVNGTKIFISCGHLSTWHILFAYTDPAKGSESMVMMAVKNGTKGFSFGKKEKKMGQKASLASELVFKDCFVPDDMVLLDKTQSAGLSRSPRDITELILANIWAASRVGVAAFGSSAAKGAFEQALRFASETEVDGRPLVTHEWCQAMLAEMYKNAAVARMAYSEGAYINGMDGMVKMLNIKPLYYMMKYTPVSLLDPIMKPINKMGFTTWISRKIAFDWVDDAAVDRTDGWGSLVKFTATDMGMQNGRMALELMGGAGVRHSEHAEKILRDAKLFQIYEGTNQINRINVFKRLVARTCPGTECFCSANL</sequence>
<dbReference type="SUPFAM" id="SSF47203">
    <property type="entry name" value="Acyl-CoA dehydrogenase C-terminal domain-like"/>
    <property type="match status" value="1"/>
</dbReference>
<dbReference type="PANTHER" id="PTHR43884:SF12">
    <property type="entry name" value="ISOVALERYL-COA DEHYDROGENASE, MITOCHONDRIAL-RELATED"/>
    <property type="match status" value="1"/>
</dbReference>
<dbReference type="InterPro" id="IPR037069">
    <property type="entry name" value="AcylCoA_DH/ox_N_sf"/>
</dbReference>
<accession>A8ZSV0</accession>
<comment type="cofactor">
    <cofactor evidence="1 6">
        <name>FAD</name>
        <dbReference type="ChEBI" id="CHEBI:57692"/>
    </cofactor>
</comment>
<protein>
    <submittedName>
        <fullName evidence="10">Acyl-CoA dehydrogenase domain protein</fullName>
    </submittedName>
</protein>
<feature type="domain" description="Acyl-CoA dehydrogenase/oxidase C-terminal" evidence="7">
    <location>
        <begin position="298"/>
        <end position="361"/>
    </location>
</feature>
<keyword evidence="5 6" id="KW-0274">FAD</keyword>
<evidence type="ECO:0000256" key="2">
    <source>
        <dbReference type="ARBA" id="ARBA00009347"/>
    </source>
</evidence>
<evidence type="ECO:0000259" key="9">
    <source>
        <dbReference type="Pfam" id="PF02771"/>
    </source>
</evidence>
<dbReference type="AlphaFoldDB" id="A8ZSV0"/>
<dbReference type="STRING" id="96561.Dole_0203"/>
<dbReference type="InterPro" id="IPR013786">
    <property type="entry name" value="AcylCoA_DH/ox_N"/>
</dbReference>
<dbReference type="OrthoDB" id="5413093at2"/>
<reference evidence="10 11" key="1">
    <citation type="submission" date="2007-10" db="EMBL/GenBank/DDBJ databases">
        <title>Complete sequence of Desulfococcus oleovorans Hxd3.</title>
        <authorList>
            <consortium name="US DOE Joint Genome Institute"/>
            <person name="Copeland A."/>
            <person name="Lucas S."/>
            <person name="Lapidus A."/>
            <person name="Barry K."/>
            <person name="Glavina del Rio T."/>
            <person name="Dalin E."/>
            <person name="Tice H."/>
            <person name="Pitluck S."/>
            <person name="Kiss H."/>
            <person name="Brettin T."/>
            <person name="Bruce D."/>
            <person name="Detter J.C."/>
            <person name="Han C."/>
            <person name="Schmutz J."/>
            <person name="Larimer F."/>
            <person name="Land M."/>
            <person name="Hauser L."/>
            <person name="Kyrpides N."/>
            <person name="Kim E."/>
            <person name="Wawrik B."/>
            <person name="Richardson P."/>
        </authorList>
    </citation>
    <scope>NUCLEOTIDE SEQUENCE [LARGE SCALE GENOMIC DNA]</scope>
    <source>
        <strain evidence="11">DSM 6200 / JCM 39069 / Hxd3</strain>
    </source>
</reference>
<dbReference type="PANTHER" id="PTHR43884">
    <property type="entry name" value="ACYL-COA DEHYDROGENASE"/>
    <property type="match status" value="1"/>
</dbReference>
<feature type="domain" description="Acyl-CoA dehydrogenase/oxidase C-terminal" evidence="7">
    <location>
        <begin position="425"/>
        <end position="487"/>
    </location>
</feature>
<dbReference type="InterPro" id="IPR006091">
    <property type="entry name" value="Acyl-CoA_Oxase/DH_mid-dom"/>
</dbReference>
<dbReference type="Gene3D" id="1.10.540.10">
    <property type="entry name" value="Acyl-CoA dehydrogenase/oxidase, N-terminal domain"/>
    <property type="match status" value="1"/>
</dbReference>
<gene>
    <name evidence="10" type="ordered locus">Dole_0203</name>
</gene>
<dbReference type="eggNOG" id="COG1960">
    <property type="taxonomic scope" value="Bacteria"/>
</dbReference>
<proteinExistence type="inferred from homology"/>